<feature type="domain" description="Amidase" evidence="2">
    <location>
        <begin position="162"/>
        <end position="570"/>
    </location>
</feature>
<name>A0A4Z0BVN1_9BURK</name>
<evidence type="ECO:0000256" key="1">
    <source>
        <dbReference type="SAM" id="MobiDB-lite"/>
    </source>
</evidence>
<reference evidence="3 4" key="1">
    <citation type="submission" date="2019-03" db="EMBL/GenBank/DDBJ databases">
        <title>Ramlibacter henchirensis DSM 14656, whole genome shotgun sequence.</title>
        <authorList>
            <person name="Zhang X."/>
            <person name="Feng G."/>
            <person name="Zhu H."/>
        </authorList>
    </citation>
    <scope>NUCLEOTIDE SEQUENCE [LARGE SCALE GENOMIC DNA]</scope>
    <source>
        <strain evidence="3 4">DSM 14656</strain>
    </source>
</reference>
<dbReference type="InterPro" id="IPR020556">
    <property type="entry name" value="Amidase_CS"/>
</dbReference>
<dbReference type="SUPFAM" id="SSF75304">
    <property type="entry name" value="Amidase signature (AS) enzymes"/>
    <property type="match status" value="1"/>
</dbReference>
<dbReference type="PROSITE" id="PS00571">
    <property type="entry name" value="AMIDASES"/>
    <property type="match status" value="1"/>
</dbReference>
<protein>
    <submittedName>
        <fullName evidence="3">Amidase</fullName>
    </submittedName>
</protein>
<dbReference type="PANTHER" id="PTHR11895:SF67">
    <property type="entry name" value="AMIDASE DOMAIN-CONTAINING PROTEIN"/>
    <property type="match status" value="1"/>
</dbReference>
<proteinExistence type="predicted"/>
<evidence type="ECO:0000259" key="2">
    <source>
        <dbReference type="Pfam" id="PF01425"/>
    </source>
</evidence>
<dbReference type="InterPro" id="IPR023631">
    <property type="entry name" value="Amidase_dom"/>
</dbReference>
<accession>A0A4Z0BVN1</accession>
<feature type="region of interest" description="Disordered" evidence="1">
    <location>
        <begin position="265"/>
        <end position="290"/>
    </location>
</feature>
<dbReference type="PANTHER" id="PTHR11895">
    <property type="entry name" value="TRANSAMIDASE"/>
    <property type="match status" value="1"/>
</dbReference>
<dbReference type="EMBL" id="SMLM01000002">
    <property type="protein sequence ID" value="TFZ02762.1"/>
    <property type="molecule type" value="Genomic_DNA"/>
</dbReference>
<dbReference type="Proteomes" id="UP000298180">
    <property type="component" value="Unassembled WGS sequence"/>
</dbReference>
<evidence type="ECO:0000313" key="3">
    <source>
        <dbReference type="EMBL" id="TFZ02762.1"/>
    </source>
</evidence>
<dbReference type="Gene3D" id="3.90.1300.10">
    <property type="entry name" value="Amidase signature (AS) domain"/>
    <property type="match status" value="1"/>
</dbReference>
<organism evidence="3 4">
    <name type="scientific">Ramlibacter henchirensis</name>
    <dbReference type="NCBI Taxonomy" id="204072"/>
    <lineage>
        <taxon>Bacteria</taxon>
        <taxon>Pseudomonadati</taxon>
        <taxon>Pseudomonadota</taxon>
        <taxon>Betaproteobacteria</taxon>
        <taxon>Burkholderiales</taxon>
        <taxon>Comamonadaceae</taxon>
        <taxon>Ramlibacter</taxon>
    </lineage>
</organism>
<feature type="region of interest" description="Disordered" evidence="1">
    <location>
        <begin position="1"/>
        <end position="25"/>
    </location>
</feature>
<dbReference type="InterPro" id="IPR000120">
    <property type="entry name" value="Amidase"/>
</dbReference>
<keyword evidence="4" id="KW-1185">Reference proteome</keyword>
<dbReference type="Pfam" id="PF01425">
    <property type="entry name" value="Amidase"/>
    <property type="match status" value="1"/>
</dbReference>
<gene>
    <name evidence="3" type="ORF">EZ313_16075</name>
</gene>
<dbReference type="AlphaFoldDB" id="A0A4Z0BVN1"/>
<comment type="caution">
    <text evidence="3">The sequence shown here is derived from an EMBL/GenBank/DDBJ whole genome shotgun (WGS) entry which is preliminary data.</text>
</comment>
<feature type="compositionally biased region" description="Basic and acidic residues" evidence="1">
    <location>
        <begin position="270"/>
        <end position="284"/>
    </location>
</feature>
<dbReference type="InterPro" id="IPR036928">
    <property type="entry name" value="AS_sf"/>
</dbReference>
<dbReference type="GO" id="GO:0003824">
    <property type="term" value="F:catalytic activity"/>
    <property type="evidence" value="ECO:0007669"/>
    <property type="project" value="InterPro"/>
</dbReference>
<sequence length="582" mass="60189">MGQADRQLHEAAGGSAQEAARRAFQEDGGSQVRGCVAGADAQARHAHWPAGVEGPAARCGQVSGTGWHEGPTVTDQIEAYVNAAAAVFGTPHADRAPLWSQRLASALPDLQRLANADTGDDCPPIGPATAGALPAGTAPHSGSLYRLAQDVSRGRTDPVARVEAALAATDAGAALNAMRHVDAMGAIEQARALRDRAARGERVGRLAGVLVAVKDCLAVAGMPLTFGTRSLPVQRPASSAECVQRLQREDAIVVGMTTMHELAYGATTDNPHDGRVRHPGRGERLAGGSSGGSAVAVATGMADIALGTDTAGSVRMPAALCGISGFKSSFGLIPLEGVLPLAWSLDHVGTFAKSALDHVLLTEIMAGLPEGALARPAAADLRAFAVSNYFLDPIDPEVREIYEAALDKLRRAGVSIDAGAVDAVELAPTLQFFTICAEAAQVHMDRGLRRPEGLGDEVRVRLETGQFLRAVDYIKAQRLRGTLRSSLHAPLQKGADVLITPAVVTPAPEPGPTVEIGAGTFPIHPALTRCTLPFNLTGMPAITVPCGRTQLGLPVGLQLAGTCGDDAQLLAAAARFETILGA</sequence>
<evidence type="ECO:0000313" key="4">
    <source>
        <dbReference type="Proteomes" id="UP000298180"/>
    </source>
</evidence>
<dbReference type="OrthoDB" id="8641877at2"/>